<dbReference type="GO" id="GO:0004497">
    <property type="term" value="F:monooxygenase activity"/>
    <property type="evidence" value="ECO:0007669"/>
    <property type="project" value="InterPro"/>
</dbReference>
<dbReference type="GO" id="GO:0016705">
    <property type="term" value="F:oxidoreductase activity, acting on paired donors, with incorporation or reduction of molecular oxygen"/>
    <property type="evidence" value="ECO:0007669"/>
    <property type="project" value="InterPro"/>
</dbReference>
<comment type="caution">
    <text evidence="1">The sequence shown here is derived from an EMBL/GenBank/DDBJ whole genome shotgun (WGS) entry which is preliminary data.</text>
</comment>
<evidence type="ECO:0000313" key="2">
    <source>
        <dbReference type="Proteomes" id="UP000789831"/>
    </source>
</evidence>
<proteinExistence type="predicted"/>
<dbReference type="GO" id="GO:0020037">
    <property type="term" value="F:heme binding"/>
    <property type="evidence" value="ECO:0007669"/>
    <property type="project" value="InterPro"/>
</dbReference>
<organism evidence="1 2">
    <name type="scientific">Ambispora gerdemannii</name>
    <dbReference type="NCBI Taxonomy" id="144530"/>
    <lineage>
        <taxon>Eukaryota</taxon>
        <taxon>Fungi</taxon>
        <taxon>Fungi incertae sedis</taxon>
        <taxon>Mucoromycota</taxon>
        <taxon>Glomeromycotina</taxon>
        <taxon>Glomeromycetes</taxon>
        <taxon>Archaeosporales</taxon>
        <taxon>Ambisporaceae</taxon>
        <taxon>Ambispora</taxon>
    </lineage>
</organism>
<protein>
    <submittedName>
        <fullName evidence="1">11304_t:CDS:1</fullName>
    </submittedName>
</protein>
<dbReference type="Gene3D" id="1.10.630.10">
    <property type="entry name" value="Cytochrome P450"/>
    <property type="match status" value="1"/>
</dbReference>
<dbReference type="OrthoDB" id="1470350at2759"/>
<dbReference type="GO" id="GO:0005506">
    <property type="term" value="F:iron ion binding"/>
    <property type="evidence" value="ECO:0007669"/>
    <property type="project" value="InterPro"/>
</dbReference>
<dbReference type="InterPro" id="IPR001128">
    <property type="entry name" value="Cyt_P450"/>
</dbReference>
<feature type="non-terminal residue" evidence="1">
    <location>
        <position position="117"/>
    </location>
</feature>
<dbReference type="Pfam" id="PF00067">
    <property type="entry name" value="p450"/>
    <property type="match status" value="1"/>
</dbReference>
<dbReference type="AlphaFoldDB" id="A0A9N9EDW9"/>
<gene>
    <name evidence="1" type="ORF">AGERDE_LOCUS12211</name>
</gene>
<dbReference type="InterPro" id="IPR036396">
    <property type="entry name" value="Cyt_P450_sf"/>
</dbReference>
<dbReference type="EMBL" id="CAJVPL010007509">
    <property type="protein sequence ID" value="CAG8669955.1"/>
    <property type="molecule type" value="Genomic_DNA"/>
</dbReference>
<name>A0A9N9EDW9_9GLOM</name>
<feature type="non-terminal residue" evidence="1">
    <location>
        <position position="1"/>
    </location>
</feature>
<reference evidence="1" key="1">
    <citation type="submission" date="2021-06" db="EMBL/GenBank/DDBJ databases">
        <authorList>
            <person name="Kallberg Y."/>
            <person name="Tangrot J."/>
            <person name="Rosling A."/>
        </authorList>
    </citation>
    <scope>NUCLEOTIDE SEQUENCE</scope>
    <source>
        <strain evidence="1">MT106</strain>
    </source>
</reference>
<evidence type="ECO:0000313" key="1">
    <source>
        <dbReference type="EMBL" id="CAG8669955.1"/>
    </source>
</evidence>
<sequence>WVSGDLSLLDVLTMEAKERAHDANDMFSITTFLRYVAQFYFRYFTRESPVPGPIPIPIFGNILQMRSDPTIYANKMQKKYGDMWEISMGSERYVYLGRVDLIEKMMSSSSKTNFFQK</sequence>
<keyword evidence="2" id="KW-1185">Reference proteome</keyword>
<accession>A0A9N9EDW9</accession>
<dbReference type="Proteomes" id="UP000789831">
    <property type="component" value="Unassembled WGS sequence"/>
</dbReference>
<dbReference type="SUPFAM" id="SSF48264">
    <property type="entry name" value="Cytochrome P450"/>
    <property type="match status" value="1"/>
</dbReference>